<evidence type="ECO:0000259" key="4">
    <source>
        <dbReference type="Pfam" id="PF01425"/>
    </source>
</evidence>
<dbReference type="GO" id="GO:0012505">
    <property type="term" value="C:endomembrane system"/>
    <property type="evidence" value="ECO:0007669"/>
    <property type="project" value="TreeGrafter"/>
</dbReference>
<evidence type="ECO:0000256" key="1">
    <source>
        <dbReference type="PIRSR" id="PIRSR001221-1"/>
    </source>
</evidence>
<feature type="active site" description="Charge relay system" evidence="1">
    <location>
        <position position="148"/>
    </location>
</feature>
<dbReference type="AlphaFoldDB" id="A0A1I8F0K5"/>
<dbReference type="Pfam" id="PF01425">
    <property type="entry name" value="Amidase"/>
    <property type="match status" value="1"/>
</dbReference>
<keyword evidence="3" id="KW-0472">Membrane</keyword>
<keyword evidence="2" id="KW-0175">Coiled coil</keyword>
<feature type="transmembrane region" description="Helical" evidence="3">
    <location>
        <begin position="30"/>
        <end position="50"/>
    </location>
</feature>
<dbReference type="STRING" id="6293.A0A1I8F0K5"/>
<dbReference type="SUPFAM" id="SSF75304">
    <property type="entry name" value="Amidase signature (AS) enzymes"/>
    <property type="match status" value="1"/>
</dbReference>
<protein>
    <submittedName>
        <fullName evidence="5">Amidase domain-containing protein</fullName>
    </submittedName>
</protein>
<sequence>MKQNRRKNIAGRTTNMLVTVMKTLKPLFTVISRIYFTLVCCFFTFIYHFLSRKVISAPRDKLLTISATQAAQMIRNRKITSFSLVEAYIKRIKEVNGTINAVVQMNFKDALIKAQEIDEMLGSLDTDSEDFKSLAVRKPLLGVPFTLKDSIEVDGLYCTVGISYRKKSVSNKDAIVVQRMKDAGAVLLAVTNVPEVCMWWESVNVVYGRTRNPYDSRRISGGSSGGEAALISAAGSVIGIGSDIAGSIRLVPLEGHLPHLNGYRTEKMLLIGPMCRYAEDLSILLRVFAGSEGTNLLQMDAPFNMKKMRIFYMEGLKTPLVQDDKEMAFNVNEYLKTLVVRYFEIKYNLCAVRIDPPLVHYALEFFLTSMDVADAPKFAMHMTDLKASLIFRPILFSVVITSLFRFRKHTLLHSFTAIMNINCFVELFKWLMGKSVHTLPAIITGIVDEHFAPFNEKQKQKLRNQRDRLSREVEQLLSDNGILLFPSFPTEAPYHHQPLFTPLNFAYTALWNTLALPAVQCPVGLNSHNIPLGIQVIGAPGSDSLLAVVAQDLEKGFGGWRPLNT</sequence>
<dbReference type="PIRSF" id="PIRSF001221">
    <property type="entry name" value="Amidase_fungi"/>
    <property type="match status" value="1"/>
</dbReference>
<keyword evidence="3" id="KW-0812">Transmembrane</keyword>
<keyword evidence="3" id="KW-1133">Transmembrane helix</keyword>
<organism evidence="5">
    <name type="scientific">Wuchereria bancrofti</name>
    <dbReference type="NCBI Taxonomy" id="6293"/>
    <lineage>
        <taxon>Eukaryota</taxon>
        <taxon>Metazoa</taxon>
        <taxon>Ecdysozoa</taxon>
        <taxon>Nematoda</taxon>
        <taxon>Chromadorea</taxon>
        <taxon>Rhabditida</taxon>
        <taxon>Spirurina</taxon>
        <taxon>Spiruromorpha</taxon>
        <taxon>Filarioidea</taxon>
        <taxon>Onchocercidae</taxon>
        <taxon>Wuchereria</taxon>
    </lineage>
</organism>
<feature type="coiled-coil region" evidence="2">
    <location>
        <begin position="452"/>
        <end position="479"/>
    </location>
</feature>
<dbReference type="InterPro" id="IPR036928">
    <property type="entry name" value="AS_sf"/>
</dbReference>
<evidence type="ECO:0000313" key="5">
    <source>
        <dbReference type="WBParaSite" id="maker-PairedContig_926-snap-gene-1.18-mRNA-1"/>
    </source>
</evidence>
<evidence type="ECO:0000256" key="2">
    <source>
        <dbReference type="SAM" id="Coils"/>
    </source>
</evidence>
<dbReference type="InterPro" id="IPR023631">
    <property type="entry name" value="Amidase_dom"/>
</dbReference>
<dbReference type="Gene3D" id="3.90.1300.10">
    <property type="entry name" value="Amidase signature (AS) domain"/>
    <property type="match status" value="1"/>
</dbReference>
<dbReference type="PANTHER" id="PTHR43372">
    <property type="entry name" value="FATTY-ACID AMIDE HYDROLASE"/>
    <property type="match status" value="1"/>
</dbReference>
<dbReference type="InterPro" id="IPR052739">
    <property type="entry name" value="FAAH2"/>
</dbReference>
<name>A0A1I8F0K5_WUCBA</name>
<feature type="active site" description="Charge relay system" evidence="1">
    <location>
        <position position="223"/>
    </location>
</feature>
<reference evidence="5" key="1">
    <citation type="submission" date="2016-11" db="UniProtKB">
        <authorList>
            <consortium name="WormBaseParasite"/>
        </authorList>
    </citation>
    <scope>IDENTIFICATION</scope>
    <source>
        <strain evidence="5">pt0022</strain>
    </source>
</reference>
<feature type="domain" description="Amidase" evidence="4">
    <location>
        <begin position="84"/>
        <end position="546"/>
    </location>
</feature>
<dbReference type="PANTHER" id="PTHR43372:SF4">
    <property type="entry name" value="FATTY-ACID AMIDE HYDROLASE 2"/>
    <property type="match status" value="1"/>
</dbReference>
<feature type="active site" description="Acyl-ester intermediate" evidence="1">
    <location>
        <position position="247"/>
    </location>
</feature>
<dbReference type="WBParaSite" id="maker-PairedContig_926-snap-gene-1.18-mRNA-1">
    <property type="protein sequence ID" value="maker-PairedContig_926-snap-gene-1.18-mRNA-1"/>
    <property type="gene ID" value="maker-PairedContig_926-snap-gene-1.18"/>
</dbReference>
<proteinExistence type="predicted"/>
<accession>A0A1I8F0K5</accession>
<evidence type="ECO:0000256" key="3">
    <source>
        <dbReference type="SAM" id="Phobius"/>
    </source>
</evidence>